<evidence type="ECO:0000256" key="6">
    <source>
        <dbReference type="SAM" id="Phobius"/>
    </source>
</evidence>
<comment type="caution">
    <text evidence="8">The sequence shown here is derived from an EMBL/GenBank/DDBJ whole genome shotgun (WGS) entry which is preliminary data.</text>
</comment>
<feature type="transmembrane region" description="Helical" evidence="6">
    <location>
        <begin position="267"/>
        <end position="288"/>
    </location>
</feature>
<dbReference type="InterPro" id="IPR044770">
    <property type="entry name" value="MFS_spinster-like"/>
</dbReference>
<dbReference type="SUPFAM" id="SSF103473">
    <property type="entry name" value="MFS general substrate transporter"/>
    <property type="match status" value="1"/>
</dbReference>
<dbReference type="InterPro" id="IPR020846">
    <property type="entry name" value="MFS_dom"/>
</dbReference>
<reference evidence="8 9" key="1">
    <citation type="journal article" date="2013" name="Genome Announc.">
        <title>Draft Genome Sequence for Caulobacter sp. Strain OR37, a Bacterium Tolerant to Heavy Metals.</title>
        <authorList>
            <person name="Utturkar S.M."/>
            <person name="Bollmann A."/>
            <person name="Brzoska R.M."/>
            <person name="Klingeman D.M."/>
            <person name="Epstein S.E."/>
            <person name="Palumbo A.V."/>
            <person name="Brown S.D."/>
        </authorList>
    </citation>
    <scope>NUCLEOTIDE SEQUENCE [LARGE SCALE GENOMIC DNA]</scope>
    <source>
        <strain evidence="8 9">OR37</strain>
    </source>
</reference>
<evidence type="ECO:0000313" key="9">
    <source>
        <dbReference type="Proteomes" id="UP000013063"/>
    </source>
</evidence>
<feature type="domain" description="Major facilitator superfamily (MFS) profile" evidence="7">
    <location>
        <begin position="17"/>
        <end position="421"/>
    </location>
</feature>
<accession>R0ESR7</accession>
<dbReference type="EMBL" id="APMP01000001">
    <property type="protein sequence ID" value="ENZ84017.1"/>
    <property type="molecule type" value="Genomic_DNA"/>
</dbReference>
<dbReference type="PANTHER" id="PTHR23505">
    <property type="entry name" value="SPINSTER"/>
    <property type="match status" value="1"/>
</dbReference>
<keyword evidence="3 6" id="KW-0812">Transmembrane</keyword>
<keyword evidence="9" id="KW-1185">Reference proteome</keyword>
<dbReference type="eggNOG" id="COG2271">
    <property type="taxonomic scope" value="Bacteria"/>
</dbReference>
<feature type="transmembrane region" description="Helical" evidence="6">
    <location>
        <begin position="220"/>
        <end position="247"/>
    </location>
</feature>
<dbReference type="PATRIC" id="fig|1292034.3.peg.522"/>
<feature type="transmembrane region" description="Helical" evidence="6">
    <location>
        <begin position="143"/>
        <end position="165"/>
    </location>
</feature>
<gene>
    <name evidence="8" type="ORF">OR37_00525</name>
</gene>
<feature type="transmembrane region" description="Helical" evidence="6">
    <location>
        <begin position="329"/>
        <end position="350"/>
    </location>
</feature>
<dbReference type="GO" id="GO:0022857">
    <property type="term" value="F:transmembrane transporter activity"/>
    <property type="evidence" value="ECO:0007669"/>
    <property type="project" value="InterPro"/>
</dbReference>
<feature type="transmembrane region" description="Helical" evidence="6">
    <location>
        <begin position="300"/>
        <end position="317"/>
    </location>
</feature>
<sequence length="430" mass="44212" precursor="true">MTVPAQGSSRSRHAVYGLCVLIVAYVLAFIDRQILNLLVEPLKHDLGLSDLQVSLLQGPAFGLCLALAGLPIGRLVDTHRRVTVLAIGVAVWSLMAAGCGLAPSYAMLLACRIGVGTGEAAMTPSAYSLIGDWFSPKRQGVAAGFYSMGAYVGGGLALILGGVLLKALPASDGMAAWRLAFLATAAAGIPVALWVATLCEPSRSDASPSKTPPSWREARTWFAGAGGRGALAVNTAVTFAAMASYAISAWTPSALIRAFHLAPHAVGLRFGLTMITAGVAGSLSAGFIGDALRARGVRDGRLWALGLAAMAAIPLAASATRAASPDLTFILLWPLIFLVTMAVGCGPASLQEITPVRMRGLQHALAVLAVNLFGLGLGPPVVAAITDLVLHDDVRVGHALAMAAPVMLALSATCALQGRAAYRRALPVDA</sequence>
<keyword evidence="2" id="KW-0813">Transport</keyword>
<protein>
    <submittedName>
        <fullName evidence="8">Sugar phosphate permease</fullName>
    </submittedName>
</protein>
<name>R0ESR7_CAUVI</name>
<dbReference type="InterPro" id="IPR011701">
    <property type="entry name" value="MFS"/>
</dbReference>
<dbReference type="InterPro" id="IPR036259">
    <property type="entry name" value="MFS_trans_sf"/>
</dbReference>
<dbReference type="OrthoDB" id="7400989at2"/>
<evidence type="ECO:0000256" key="3">
    <source>
        <dbReference type="ARBA" id="ARBA00022692"/>
    </source>
</evidence>
<feature type="transmembrane region" description="Helical" evidence="6">
    <location>
        <begin position="13"/>
        <end position="30"/>
    </location>
</feature>
<keyword evidence="4 6" id="KW-1133">Transmembrane helix</keyword>
<dbReference type="Gene3D" id="1.20.1250.20">
    <property type="entry name" value="MFS general substrate transporter like domains"/>
    <property type="match status" value="2"/>
</dbReference>
<dbReference type="GO" id="GO:0016020">
    <property type="term" value="C:membrane"/>
    <property type="evidence" value="ECO:0007669"/>
    <property type="project" value="UniProtKB-SubCell"/>
</dbReference>
<evidence type="ECO:0000259" key="7">
    <source>
        <dbReference type="PROSITE" id="PS50850"/>
    </source>
</evidence>
<comment type="subcellular location">
    <subcellularLocation>
        <location evidence="1">Membrane</location>
        <topology evidence="1">Multi-pass membrane protein</topology>
    </subcellularLocation>
</comment>
<feature type="transmembrane region" description="Helical" evidence="6">
    <location>
        <begin position="397"/>
        <end position="416"/>
    </location>
</feature>
<feature type="transmembrane region" description="Helical" evidence="6">
    <location>
        <begin position="51"/>
        <end position="70"/>
    </location>
</feature>
<evidence type="ECO:0000256" key="4">
    <source>
        <dbReference type="ARBA" id="ARBA00022989"/>
    </source>
</evidence>
<feature type="transmembrane region" description="Helical" evidence="6">
    <location>
        <begin position="362"/>
        <end position="385"/>
    </location>
</feature>
<proteinExistence type="predicted"/>
<dbReference type="STRING" id="1292034.OR37_00525"/>
<evidence type="ECO:0000313" key="8">
    <source>
        <dbReference type="EMBL" id="ENZ84017.1"/>
    </source>
</evidence>
<dbReference type="RefSeq" id="WP_004615613.1">
    <property type="nucleotide sequence ID" value="NZ_APMP01000001.1"/>
</dbReference>
<dbReference type="PANTHER" id="PTHR23505:SF79">
    <property type="entry name" value="PROTEIN SPINSTER"/>
    <property type="match status" value="1"/>
</dbReference>
<dbReference type="Pfam" id="PF07690">
    <property type="entry name" value="MFS_1"/>
    <property type="match status" value="1"/>
</dbReference>
<keyword evidence="5 6" id="KW-0472">Membrane</keyword>
<dbReference type="Proteomes" id="UP000013063">
    <property type="component" value="Unassembled WGS sequence"/>
</dbReference>
<evidence type="ECO:0000256" key="5">
    <source>
        <dbReference type="ARBA" id="ARBA00023136"/>
    </source>
</evidence>
<dbReference type="AlphaFoldDB" id="R0ESR7"/>
<feature type="transmembrane region" description="Helical" evidence="6">
    <location>
        <begin position="82"/>
        <end position="102"/>
    </location>
</feature>
<organism evidence="8 9">
    <name type="scientific">Caulobacter vibrioides OR37</name>
    <dbReference type="NCBI Taxonomy" id="1292034"/>
    <lineage>
        <taxon>Bacteria</taxon>
        <taxon>Pseudomonadati</taxon>
        <taxon>Pseudomonadota</taxon>
        <taxon>Alphaproteobacteria</taxon>
        <taxon>Caulobacterales</taxon>
        <taxon>Caulobacteraceae</taxon>
        <taxon>Caulobacter</taxon>
    </lineage>
</organism>
<feature type="transmembrane region" description="Helical" evidence="6">
    <location>
        <begin position="177"/>
        <end position="199"/>
    </location>
</feature>
<dbReference type="PROSITE" id="PS50850">
    <property type="entry name" value="MFS"/>
    <property type="match status" value="1"/>
</dbReference>
<evidence type="ECO:0000256" key="2">
    <source>
        <dbReference type="ARBA" id="ARBA00022448"/>
    </source>
</evidence>
<evidence type="ECO:0000256" key="1">
    <source>
        <dbReference type="ARBA" id="ARBA00004141"/>
    </source>
</evidence>